<reference evidence="2 3" key="1">
    <citation type="submission" date="2018-01" db="EMBL/GenBank/DDBJ databases">
        <title>Whole genome sequencing of Histamine producing bacteria.</title>
        <authorList>
            <person name="Butler K."/>
        </authorList>
    </citation>
    <scope>NUCLEOTIDE SEQUENCE [LARGE SCALE GENOMIC DNA]</scope>
    <source>
        <strain evidence="2 3">JCM 12947</strain>
    </source>
</reference>
<dbReference type="Gene3D" id="2.40.320.10">
    <property type="entry name" value="Hypothetical Protein Pfu-838710-001"/>
    <property type="match status" value="1"/>
</dbReference>
<dbReference type="OrthoDB" id="8443111at2"/>
<dbReference type="InterPro" id="IPR023577">
    <property type="entry name" value="CYTH_domain"/>
</dbReference>
<gene>
    <name evidence="2" type="primary">cyaB</name>
    <name evidence="2" type="ORF">C9J12_17000</name>
</gene>
<keyword evidence="3" id="KW-1185">Reference proteome</keyword>
<dbReference type="EMBL" id="PYMJ01000018">
    <property type="protein sequence ID" value="PSU46906.1"/>
    <property type="molecule type" value="Genomic_DNA"/>
</dbReference>
<comment type="caution">
    <text evidence="2">The sequence shown here is derived from an EMBL/GenBank/DDBJ whole genome shotgun (WGS) entry which is preliminary data.</text>
</comment>
<evidence type="ECO:0000313" key="2">
    <source>
        <dbReference type="EMBL" id="PSU46906.1"/>
    </source>
</evidence>
<dbReference type="PROSITE" id="PS51707">
    <property type="entry name" value="CYTH"/>
    <property type="match status" value="1"/>
</dbReference>
<dbReference type="Proteomes" id="UP000240987">
    <property type="component" value="Unassembled WGS sequence"/>
</dbReference>
<evidence type="ECO:0000259" key="1">
    <source>
        <dbReference type="PROSITE" id="PS51707"/>
    </source>
</evidence>
<feature type="domain" description="CYTH" evidence="1">
    <location>
        <begin position="8"/>
        <end position="179"/>
    </location>
</feature>
<dbReference type="RefSeq" id="WP_107243802.1">
    <property type="nucleotide sequence ID" value="NZ_PYMJ01000018.1"/>
</dbReference>
<dbReference type="PANTHER" id="PTHR21028">
    <property type="entry name" value="SI:CH211-156B7.4"/>
    <property type="match status" value="1"/>
</dbReference>
<dbReference type="PANTHER" id="PTHR21028:SF2">
    <property type="entry name" value="CYTH DOMAIN-CONTAINING PROTEIN"/>
    <property type="match status" value="1"/>
</dbReference>
<dbReference type="CDD" id="cd07890">
    <property type="entry name" value="CYTH-like_AC_IV-like"/>
    <property type="match status" value="1"/>
</dbReference>
<dbReference type="AlphaFoldDB" id="A0A2T3JDE5"/>
<dbReference type="SUPFAM" id="SSF55154">
    <property type="entry name" value="CYTH-like phosphatases"/>
    <property type="match status" value="1"/>
</dbReference>
<dbReference type="SMART" id="SM01118">
    <property type="entry name" value="CYTH"/>
    <property type="match status" value="1"/>
</dbReference>
<evidence type="ECO:0000313" key="3">
    <source>
        <dbReference type="Proteomes" id="UP000240987"/>
    </source>
</evidence>
<dbReference type="Pfam" id="PF01928">
    <property type="entry name" value="CYTH"/>
    <property type="match status" value="1"/>
</dbReference>
<dbReference type="InterPro" id="IPR008173">
    <property type="entry name" value="Adenylyl_cyclase_CyaB"/>
</dbReference>
<proteinExistence type="predicted"/>
<sequence length="181" mass="20783">MTEHFKGKYEVELKYRLTSKTQFLSYLQAMNPEVMLEDNLEHDCYFDCVGNPLKNQNKSVCIRNMQPSGIKLWIVKGPEAERCEAVNITDSDKAKSMLLTMGFDLVLELQKTRSIYFIGKFHATVDHLEGLGDFAELAIMTDDELMLEQYKQELLELAAKLGLTDAQLESRSYREMQTPQG</sequence>
<name>A0A2T3JDE5_9GAMM</name>
<accession>A0A2T3JDE5</accession>
<dbReference type="NCBIfam" id="TIGR00318">
    <property type="entry name" value="cyaB"/>
    <property type="match status" value="1"/>
</dbReference>
<dbReference type="InterPro" id="IPR033469">
    <property type="entry name" value="CYTH-like_dom_sf"/>
</dbReference>
<protein>
    <submittedName>
        <fullName evidence="2">Class IV adenylate cyclase</fullName>
    </submittedName>
</protein>
<organism evidence="2 3">
    <name type="scientific">Photobacterium frigidiphilum</name>
    <dbReference type="NCBI Taxonomy" id="264736"/>
    <lineage>
        <taxon>Bacteria</taxon>
        <taxon>Pseudomonadati</taxon>
        <taxon>Pseudomonadota</taxon>
        <taxon>Gammaproteobacteria</taxon>
        <taxon>Vibrionales</taxon>
        <taxon>Vibrionaceae</taxon>
        <taxon>Photobacterium</taxon>
    </lineage>
</organism>